<dbReference type="CDD" id="cd04886">
    <property type="entry name" value="ACT_ThrD-II-like"/>
    <property type="match status" value="1"/>
</dbReference>
<dbReference type="InterPro" id="IPR044561">
    <property type="entry name" value="ACT_ThrD-II-like"/>
</dbReference>
<gene>
    <name evidence="7" type="ORF">SAMN02745202_00782</name>
</gene>
<accession>A0A1T4MMC8</accession>
<dbReference type="GO" id="GO:0003941">
    <property type="term" value="F:L-serine ammonia-lyase activity"/>
    <property type="evidence" value="ECO:0007669"/>
    <property type="project" value="UniProtKB-EC"/>
</dbReference>
<dbReference type="InterPro" id="IPR002912">
    <property type="entry name" value="ACT_dom"/>
</dbReference>
<evidence type="ECO:0000256" key="5">
    <source>
        <dbReference type="ARBA" id="ARBA00049406"/>
    </source>
</evidence>
<dbReference type="GO" id="GO:0004794">
    <property type="term" value="F:threonine deaminase activity"/>
    <property type="evidence" value="ECO:0007669"/>
    <property type="project" value="InterPro"/>
</dbReference>
<evidence type="ECO:0000256" key="3">
    <source>
        <dbReference type="ARBA" id="ARBA00022898"/>
    </source>
</evidence>
<dbReference type="GO" id="GO:0009097">
    <property type="term" value="P:isoleucine biosynthetic process"/>
    <property type="evidence" value="ECO:0007669"/>
    <property type="project" value="TreeGrafter"/>
</dbReference>
<reference evidence="7 8" key="1">
    <citation type="submission" date="2017-02" db="EMBL/GenBank/DDBJ databases">
        <authorList>
            <person name="Peterson S.W."/>
        </authorList>
    </citation>
    <scope>NUCLEOTIDE SEQUENCE [LARGE SCALE GENOMIC DNA]</scope>
    <source>
        <strain evidence="7 8">ATCC 43324</strain>
    </source>
</reference>
<organism evidence="7 8">
    <name type="scientific">Segatella oulorum</name>
    <dbReference type="NCBI Taxonomy" id="28136"/>
    <lineage>
        <taxon>Bacteria</taxon>
        <taxon>Pseudomonadati</taxon>
        <taxon>Bacteroidota</taxon>
        <taxon>Bacteroidia</taxon>
        <taxon>Bacteroidales</taxon>
        <taxon>Prevotellaceae</taxon>
        <taxon>Segatella</taxon>
    </lineage>
</organism>
<comment type="catalytic activity">
    <reaction evidence="5">
        <text>L-serine = pyruvate + NH4(+)</text>
        <dbReference type="Rhea" id="RHEA:19169"/>
        <dbReference type="ChEBI" id="CHEBI:15361"/>
        <dbReference type="ChEBI" id="CHEBI:28938"/>
        <dbReference type="ChEBI" id="CHEBI:33384"/>
        <dbReference type="EC" id="4.3.1.17"/>
    </reaction>
</comment>
<dbReference type="FunFam" id="3.40.50.1100:FF:000007">
    <property type="entry name" value="L-threonine dehydratase catabolic TdcB"/>
    <property type="match status" value="1"/>
</dbReference>
<keyword evidence="4" id="KW-0456">Lyase</keyword>
<dbReference type="Pfam" id="PF13291">
    <property type="entry name" value="ACT_4"/>
    <property type="match status" value="1"/>
</dbReference>
<dbReference type="SUPFAM" id="SSF55021">
    <property type="entry name" value="ACT-like"/>
    <property type="match status" value="1"/>
</dbReference>
<dbReference type="PANTHER" id="PTHR48078">
    <property type="entry name" value="THREONINE DEHYDRATASE, MITOCHONDRIAL-RELATED"/>
    <property type="match status" value="1"/>
</dbReference>
<dbReference type="PROSITE" id="PS51671">
    <property type="entry name" value="ACT"/>
    <property type="match status" value="1"/>
</dbReference>
<dbReference type="GO" id="GO:0006567">
    <property type="term" value="P:L-threonine catabolic process"/>
    <property type="evidence" value="ECO:0007669"/>
    <property type="project" value="InterPro"/>
</dbReference>
<dbReference type="PANTHER" id="PTHR48078:SF6">
    <property type="entry name" value="L-THREONINE DEHYDRATASE CATABOLIC TDCB"/>
    <property type="match status" value="1"/>
</dbReference>
<feature type="domain" description="ACT" evidence="6">
    <location>
        <begin position="368"/>
        <end position="446"/>
    </location>
</feature>
<dbReference type="Gene3D" id="3.40.50.1100">
    <property type="match status" value="2"/>
</dbReference>
<dbReference type="eggNOG" id="COG1171">
    <property type="taxonomic scope" value="Bacteria"/>
</dbReference>
<evidence type="ECO:0000256" key="4">
    <source>
        <dbReference type="ARBA" id="ARBA00023239"/>
    </source>
</evidence>
<dbReference type="InterPro" id="IPR050147">
    <property type="entry name" value="Ser/Thr_Dehydratase"/>
</dbReference>
<comment type="cofactor">
    <cofactor evidence="1">
        <name>pyridoxal 5'-phosphate</name>
        <dbReference type="ChEBI" id="CHEBI:597326"/>
    </cofactor>
</comment>
<dbReference type="NCBIfam" id="TIGR01127">
    <property type="entry name" value="ilvA_1Cterm"/>
    <property type="match status" value="1"/>
</dbReference>
<dbReference type="GO" id="GO:0030170">
    <property type="term" value="F:pyridoxal phosphate binding"/>
    <property type="evidence" value="ECO:0007669"/>
    <property type="project" value="UniProtKB-ARBA"/>
</dbReference>
<dbReference type="CDD" id="cd01562">
    <property type="entry name" value="Thr-dehyd"/>
    <property type="match status" value="1"/>
</dbReference>
<dbReference type="Pfam" id="PF00291">
    <property type="entry name" value="PALP"/>
    <property type="match status" value="1"/>
</dbReference>
<dbReference type="FunFam" id="3.40.50.1100:FF:000005">
    <property type="entry name" value="Threonine dehydratase catabolic"/>
    <property type="match status" value="1"/>
</dbReference>
<evidence type="ECO:0000259" key="6">
    <source>
        <dbReference type="PROSITE" id="PS51671"/>
    </source>
</evidence>
<dbReference type="GO" id="GO:0006565">
    <property type="term" value="P:L-serine catabolic process"/>
    <property type="evidence" value="ECO:0007669"/>
    <property type="project" value="TreeGrafter"/>
</dbReference>
<keyword evidence="3" id="KW-0663">Pyridoxal phosphate</keyword>
<dbReference type="STRING" id="28136.SAMN02745202_00782"/>
<evidence type="ECO:0000256" key="1">
    <source>
        <dbReference type="ARBA" id="ARBA00001933"/>
    </source>
</evidence>
<dbReference type="InterPro" id="IPR005789">
    <property type="entry name" value="Thr_deHydtase_catblc"/>
</dbReference>
<proteinExistence type="inferred from homology"/>
<evidence type="ECO:0000313" key="7">
    <source>
        <dbReference type="EMBL" id="SJZ67945.1"/>
    </source>
</evidence>
<dbReference type="EMBL" id="FUXK01000007">
    <property type="protein sequence ID" value="SJZ67945.1"/>
    <property type="molecule type" value="Genomic_DNA"/>
</dbReference>
<sequence length="446" mass="48185">MGCNKNNCNFARSAALAKASVLDVAHEKCCPHRCHSNIKPFIRMLQLDDFYHARSVLRQVLRPTALVQARKINPEMEVYLKPECLQRTGSFKVRGAYYKISQLSDAEKAKGVIACSAGNHAQGVALAATSMGVKSLICLPESAPISKIEATRRLGAEVCLVPGVYDDAYQKALQLRDEYGYTFVHPFDDAHVIAGQGTIGLELIEQLPDVDAVIVPVGGGGLIAGIAFVIKQLRPHVKVYGVQAEGAPCMLKSIETHHVIALDSVSTIADGIAVKVPGRLTFSTCQQYVDGIITVSEDEICAAILQLIEAEKMIAEGAGATTVAAAMFNKVPLKGKKVVCVVSGGNIDVTILNRVINRGLAKSGRLCTIDLELDDQPGKLVEVCGVVAQQGANITSVHHDRSTNRKKVNTCVLRLTMETKNQTHIDNILQALREKGFEPYVNSHLK</sequence>
<evidence type="ECO:0000256" key="2">
    <source>
        <dbReference type="ARBA" id="ARBA00010869"/>
    </source>
</evidence>
<comment type="similarity">
    <text evidence="2">Belongs to the serine/threonine dehydratase family.</text>
</comment>
<evidence type="ECO:0000313" key="8">
    <source>
        <dbReference type="Proteomes" id="UP000190065"/>
    </source>
</evidence>
<dbReference type="InterPro" id="IPR045865">
    <property type="entry name" value="ACT-like_dom_sf"/>
</dbReference>
<dbReference type="SUPFAM" id="SSF53686">
    <property type="entry name" value="Tryptophan synthase beta subunit-like PLP-dependent enzymes"/>
    <property type="match status" value="1"/>
</dbReference>
<dbReference type="InterPro" id="IPR036052">
    <property type="entry name" value="TrpB-like_PALP_sf"/>
</dbReference>
<protein>
    <submittedName>
        <fullName evidence="7">Threonine dehydratase</fullName>
    </submittedName>
</protein>
<dbReference type="Proteomes" id="UP000190065">
    <property type="component" value="Unassembled WGS sequence"/>
</dbReference>
<dbReference type="InterPro" id="IPR001926">
    <property type="entry name" value="TrpB-like_PALP"/>
</dbReference>
<name>A0A1T4MMC8_9BACT</name>
<dbReference type="Gene3D" id="3.30.70.260">
    <property type="match status" value="1"/>
</dbReference>
<dbReference type="AlphaFoldDB" id="A0A1T4MMC8"/>